<dbReference type="GO" id="GO:0009982">
    <property type="term" value="F:pseudouridine synthase activity"/>
    <property type="evidence" value="ECO:0007669"/>
    <property type="project" value="InterPro"/>
</dbReference>
<dbReference type="EMBL" id="FQZE01000005">
    <property type="protein sequence ID" value="SHI72419.1"/>
    <property type="molecule type" value="Genomic_DNA"/>
</dbReference>
<keyword evidence="5" id="KW-1185">Reference proteome</keyword>
<accession>A0A1M6DHA1</accession>
<organism evidence="4 5">
    <name type="scientific">Tangfeifania diversioriginum</name>
    <dbReference type="NCBI Taxonomy" id="1168035"/>
    <lineage>
        <taxon>Bacteria</taxon>
        <taxon>Pseudomonadati</taxon>
        <taxon>Bacteroidota</taxon>
        <taxon>Bacteroidia</taxon>
        <taxon>Marinilabiliales</taxon>
        <taxon>Prolixibacteraceae</taxon>
        <taxon>Tangfeifania</taxon>
    </lineage>
</organism>
<dbReference type="PANTHER" id="PTHR21600:SF83">
    <property type="entry name" value="PSEUDOURIDYLATE SYNTHASE RPUSD4, MITOCHONDRIAL"/>
    <property type="match status" value="1"/>
</dbReference>
<dbReference type="GO" id="GO:0003723">
    <property type="term" value="F:RNA binding"/>
    <property type="evidence" value="ECO:0007669"/>
    <property type="project" value="InterPro"/>
</dbReference>
<comment type="similarity">
    <text evidence="1">Belongs to the pseudouridine synthase RluA family.</text>
</comment>
<dbReference type="STRING" id="1168035.SAMN05444280_10548"/>
<sequence>MEVLYEDNHIIAINKACGELVQSDITNERTLVDDMKEYLKKKYNKPGNVFVGLPHRLDRPTSGVMVLAKTGKALERLNKLFKERGQIKKTYWAVVNKRPPKFADTLEHYLKKNTTKNKSFAYPKPIPGAKLAKLNYRHVASLQRYHLLEVELLTGRHHQIRVQLGTLNMRIKGDLKYGFPRSNKNKGIHLHARKLEFIHPVKKTQVTIVADPPDDPVWNELLKLFRENKFSPVIPV</sequence>
<dbReference type="PANTHER" id="PTHR21600">
    <property type="entry name" value="MITOCHONDRIAL RNA PSEUDOURIDINE SYNTHASE"/>
    <property type="match status" value="1"/>
</dbReference>
<dbReference type="Pfam" id="PF00849">
    <property type="entry name" value="PseudoU_synth_2"/>
    <property type="match status" value="1"/>
</dbReference>
<evidence type="ECO:0000313" key="5">
    <source>
        <dbReference type="Proteomes" id="UP000184050"/>
    </source>
</evidence>
<dbReference type="SUPFAM" id="SSF55120">
    <property type="entry name" value="Pseudouridine synthase"/>
    <property type="match status" value="1"/>
</dbReference>
<gene>
    <name evidence="4" type="ORF">SAMN05444280_10548</name>
</gene>
<dbReference type="Gene3D" id="3.30.2350.10">
    <property type="entry name" value="Pseudouridine synthase"/>
    <property type="match status" value="1"/>
</dbReference>
<dbReference type="GO" id="GO:0006396">
    <property type="term" value="P:RNA processing"/>
    <property type="evidence" value="ECO:0007669"/>
    <property type="project" value="UniProtKB-ARBA"/>
</dbReference>
<dbReference type="AlphaFoldDB" id="A0A1M6DHA1"/>
<dbReference type="OrthoDB" id="9807829at2"/>
<name>A0A1M6DHA1_9BACT</name>
<dbReference type="CDD" id="cd02869">
    <property type="entry name" value="PseudoU_synth_RluA_like"/>
    <property type="match status" value="1"/>
</dbReference>
<dbReference type="InterPro" id="IPR006145">
    <property type="entry name" value="PsdUridine_synth_RsuA/RluA"/>
</dbReference>
<dbReference type="RefSeq" id="WP_073166229.1">
    <property type="nucleotide sequence ID" value="NZ_FQZE01000005.1"/>
</dbReference>
<evidence type="ECO:0000256" key="1">
    <source>
        <dbReference type="ARBA" id="ARBA00010876"/>
    </source>
</evidence>
<dbReference type="InterPro" id="IPR020103">
    <property type="entry name" value="PsdUridine_synth_cat_dom_sf"/>
</dbReference>
<keyword evidence="2" id="KW-0413">Isomerase</keyword>
<evidence type="ECO:0000313" key="4">
    <source>
        <dbReference type="EMBL" id="SHI72419.1"/>
    </source>
</evidence>
<evidence type="ECO:0000259" key="3">
    <source>
        <dbReference type="Pfam" id="PF00849"/>
    </source>
</evidence>
<feature type="domain" description="Pseudouridine synthase RsuA/RluA-like" evidence="3">
    <location>
        <begin position="9"/>
        <end position="164"/>
    </location>
</feature>
<dbReference type="GO" id="GO:0140098">
    <property type="term" value="F:catalytic activity, acting on RNA"/>
    <property type="evidence" value="ECO:0007669"/>
    <property type="project" value="UniProtKB-ARBA"/>
</dbReference>
<protein>
    <submittedName>
        <fullName evidence="4">23S rRNA pseudouridine1911/1915/1917 synthase</fullName>
    </submittedName>
</protein>
<dbReference type="GO" id="GO:0001522">
    <property type="term" value="P:pseudouridine synthesis"/>
    <property type="evidence" value="ECO:0007669"/>
    <property type="project" value="InterPro"/>
</dbReference>
<dbReference type="InterPro" id="IPR050188">
    <property type="entry name" value="RluA_PseudoU_synthase"/>
</dbReference>
<evidence type="ECO:0000256" key="2">
    <source>
        <dbReference type="ARBA" id="ARBA00023235"/>
    </source>
</evidence>
<proteinExistence type="inferred from homology"/>
<reference evidence="4 5" key="1">
    <citation type="submission" date="2016-11" db="EMBL/GenBank/DDBJ databases">
        <authorList>
            <person name="Jaros S."/>
            <person name="Januszkiewicz K."/>
            <person name="Wedrychowicz H."/>
        </authorList>
    </citation>
    <scope>NUCLEOTIDE SEQUENCE [LARGE SCALE GENOMIC DNA]</scope>
    <source>
        <strain evidence="4 5">DSM 27063</strain>
    </source>
</reference>
<dbReference type="Proteomes" id="UP000184050">
    <property type="component" value="Unassembled WGS sequence"/>
</dbReference>